<name>A0A2C9D1J8_9HYPH</name>
<comment type="similarity">
    <text evidence="2">Belongs to the bacterial solute-binding protein 5 family.</text>
</comment>
<keyword evidence="3" id="KW-0732">Signal</keyword>
<dbReference type="Proteomes" id="UP000223606">
    <property type="component" value="Chromosome 1"/>
</dbReference>
<dbReference type="SUPFAM" id="SSF53850">
    <property type="entry name" value="Periplasmic binding protein-like II"/>
    <property type="match status" value="1"/>
</dbReference>
<dbReference type="GO" id="GO:0043190">
    <property type="term" value="C:ATP-binding cassette (ABC) transporter complex"/>
    <property type="evidence" value="ECO:0007669"/>
    <property type="project" value="InterPro"/>
</dbReference>
<dbReference type="GO" id="GO:0042884">
    <property type="term" value="P:microcin transport"/>
    <property type="evidence" value="ECO:0007669"/>
    <property type="project" value="TreeGrafter"/>
</dbReference>
<evidence type="ECO:0000313" key="6">
    <source>
        <dbReference type="Proteomes" id="UP000223606"/>
    </source>
</evidence>
<dbReference type="RefSeq" id="WP_245884087.1">
    <property type="nucleotide sequence ID" value="NZ_LT960614.1"/>
</dbReference>
<dbReference type="AlphaFoldDB" id="A0A2C9D1J8"/>
<protein>
    <submittedName>
        <fullName evidence="5">Oligopeptide-binding protein AppA</fullName>
    </submittedName>
</protein>
<evidence type="ECO:0000256" key="3">
    <source>
        <dbReference type="ARBA" id="ARBA00022729"/>
    </source>
</evidence>
<keyword evidence="6" id="KW-1185">Reference proteome</keyword>
<evidence type="ECO:0000313" key="5">
    <source>
        <dbReference type="EMBL" id="SON53681.1"/>
    </source>
</evidence>
<evidence type="ECO:0000256" key="1">
    <source>
        <dbReference type="ARBA" id="ARBA00004418"/>
    </source>
</evidence>
<dbReference type="PROSITE" id="PS51318">
    <property type="entry name" value="TAT"/>
    <property type="match status" value="1"/>
</dbReference>
<dbReference type="GO" id="GO:1904680">
    <property type="term" value="F:peptide transmembrane transporter activity"/>
    <property type="evidence" value="ECO:0007669"/>
    <property type="project" value="TreeGrafter"/>
</dbReference>
<comment type="subcellular location">
    <subcellularLocation>
        <location evidence="1">Periplasm</location>
    </subcellularLocation>
</comment>
<organism evidence="5 6">
    <name type="scientific">Hartmannibacter diazotrophicus</name>
    <dbReference type="NCBI Taxonomy" id="1482074"/>
    <lineage>
        <taxon>Bacteria</taxon>
        <taxon>Pseudomonadati</taxon>
        <taxon>Pseudomonadota</taxon>
        <taxon>Alphaproteobacteria</taxon>
        <taxon>Hyphomicrobiales</taxon>
        <taxon>Pleomorphomonadaceae</taxon>
        <taxon>Hartmannibacter</taxon>
    </lineage>
</organism>
<sequence>MAGETSQGKSLEALLSGRLSDGGIACDRRGFLRGAAVLAGAAGFGILPAKPVQAGEGRGHGLSFFGDLKYPAGFARFDYVNPDAPKGGEVATQVASWAYNQNPSTFNTLNSYVLQGDGAYGMSLTFASLMGGTLDTIDNLYGFVAEEVEVSGDGRTYRFFLNKAATFHDGSPLTAADVIFSIETLKTDGHPSIALQLQHVEEAVAEDDRTLRIVYAEGTPGSIPLTVAGGVPIFSAAWWKGRDFKATLSEPPLGSGPYKVKDFTFGRTIRFERVKDYWAVNHPTMIGSTNFDIVRYEFFRDRNTAFEALKKGTTTFREDHSSKSWATAYDFPAFKNGEVVRDIVPDGSPSGAQGWFMNMRRPKFQNPLVRQALAMAFDFEWANANLMYDTYKRTTSFFENSDMKATGEPSPEELALLEPLKAEIPPEAFGPAILPPVTDGSGRDRKVLRAVQDLLKKAGCTREGDRWLLPGGEPLTFEILDDDNVFEPIVGSYFSTLKLIGIPANFRLVDAAQANARVRDFEFDMTPFRSSMPVYPDNYFKLIFGSEAADQQGSRNLAGIRNKGVDSLIGTIIAAKTRPDFVNACRALDRVLRAIYPWVPHWYSGTHKLAYWDVYEHPETLPPYGVGLLDIWWLNKDKAQKLGKGI</sequence>
<dbReference type="Gene3D" id="3.10.105.10">
    <property type="entry name" value="Dipeptide-binding Protein, Domain 3"/>
    <property type="match status" value="1"/>
</dbReference>
<dbReference type="PIRSF" id="PIRSF002741">
    <property type="entry name" value="MppA"/>
    <property type="match status" value="1"/>
</dbReference>
<evidence type="ECO:0000256" key="2">
    <source>
        <dbReference type="ARBA" id="ARBA00005695"/>
    </source>
</evidence>
<dbReference type="GO" id="GO:0030288">
    <property type="term" value="C:outer membrane-bounded periplasmic space"/>
    <property type="evidence" value="ECO:0007669"/>
    <property type="project" value="TreeGrafter"/>
</dbReference>
<dbReference type="EMBL" id="LT960614">
    <property type="protein sequence ID" value="SON53681.1"/>
    <property type="molecule type" value="Genomic_DNA"/>
</dbReference>
<dbReference type="InterPro" id="IPR039424">
    <property type="entry name" value="SBP_5"/>
</dbReference>
<reference evidence="6" key="1">
    <citation type="submission" date="2017-09" db="EMBL/GenBank/DDBJ databases">
        <title>Genome sequence of Nannocystis excedens DSM 71.</title>
        <authorList>
            <person name="Blom J."/>
        </authorList>
    </citation>
    <scope>NUCLEOTIDE SEQUENCE [LARGE SCALE GENOMIC DNA]</scope>
    <source>
        <strain evidence="6">type strain: E19</strain>
    </source>
</reference>
<dbReference type="InterPro" id="IPR030678">
    <property type="entry name" value="Peptide/Ni-bd"/>
</dbReference>
<feature type="domain" description="Solute-binding protein family 5" evidence="4">
    <location>
        <begin position="141"/>
        <end position="544"/>
    </location>
</feature>
<dbReference type="PANTHER" id="PTHR30290">
    <property type="entry name" value="PERIPLASMIC BINDING COMPONENT OF ABC TRANSPORTER"/>
    <property type="match status" value="1"/>
</dbReference>
<dbReference type="PANTHER" id="PTHR30290:SF64">
    <property type="entry name" value="ABC TRANSPORTER PERIPLASMIC BINDING PROTEIN"/>
    <property type="match status" value="1"/>
</dbReference>
<dbReference type="KEGG" id="hdi:HDIA_0140"/>
<dbReference type="InterPro" id="IPR019546">
    <property type="entry name" value="TAT_signal_bac_arc"/>
</dbReference>
<dbReference type="InterPro" id="IPR006311">
    <property type="entry name" value="TAT_signal"/>
</dbReference>
<dbReference type="InterPro" id="IPR000914">
    <property type="entry name" value="SBP_5_dom"/>
</dbReference>
<dbReference type="GO" id="GO:0015833">
    <property type="term" value="P:peptide transport"/>
    <property type="evidence" value="ECO:0007669"/>
    <property type="project" value="TreeGrafter"/>
</dbReference>
<dbReference type="Pfam" id="PF00496">
    <property type="entry name" value="SBP_bac_5"/>
    <property type="match status" value="1"/>
</dbReference>
<dbReference type="CDD" id="cd08497">
    <property type="entry name" value="MbnE-like"/>
    <property type="match status" value="1"/>
</dbReference>
<dbReference type="Gene3D" id="3.40.190.10">
    <property type="entry name" value="Periplasmic binding protein-like II"/>
    <property type="match status" value="1"/>
</dbReference>
<proteinExistence type="inferred from homology"/>
<gene>
    <name evidence="5" type="primary">appA_1</name>
    <name evidence="5" type="ORF">HDIA_0140</name>
</gene>
<dbReference type="NCBIfam" id="TIGR01409">
    <property type="entry name" value="TAT_signal_seq"/>
    <property type="match status" value="1"/>
</dbReference>
<evidence type="ECO:0000259" key="4">
    <source>
        <dbReference type="Pfam" id="PF00496"/>
    </source>
</evidence>
<accession>A0A2C9D1J8</accession>